<keyword evidence="1" id="KW-0378">Hydrolase</keyword>
<evidence type="ECO:0000259" key="2">
    <source>
        <dbReference type="PROSITE" id="PS51462"/>
    </source>
</evidence>
<organism evidence="3 4">
    <name type="scientific">Candidatus Doudnabacteria bacterium RIFCSPHIGHO2_12_FULL_48_16</name>
    <dbReference type="NCBI Taxonomy" id="1817838"/>
    <lineage>
        <taxon>Bacteria</taxon>
        <taxon>Candidatus Doudnaibacteriota</taxon>
    </lineage>
</organism>
<dbReference type="SUPFAM" id="SSF55811">
    <property type="entry name" value="Nudix"/>
    <property type="match status" value="1"/>
</dbReference>
<protein>
    <recommendedName>
        <fullName evidence="2">Nudix hydrolase domain-containing protein</fullName>
    </recommendedName>
</protein>
<dbReference type="InterPro" id="IPR015797">
    <property type="entry name" value="NUDIX_hydrolase-like_dom_sf"/>
</dbReference>
<evidence type="ECO:0000256" key="1">
    <source>
        <dbReference type="ARBA" id="ARBA00022801"/>
    </source>
</evidence>
<gene>
    <name evidence="3" type="ORF">A3E29_00095</name>
</gene>
<dbReference type="Gene3D" id="3.90.79.10">
    <property type="entry name" value="Nucleoside Triphosphate Pyrophosphohydrolase"/>
    <property type="match status" value="1"/>
</dbReference>
<evidence type="ECO:0000313" key="3">
    <source>
        <dbReference type="EMBL" id="OGE89777.1"/>
    </source>
</evidence>
<evidence type="ECO:0000313" key="4">
    <source>
        <dbReference type="Proteomes" id="UP000177682"/>
    </source>
</evidence>
<comment type="caution">
    <text evidence="3">The sequence shown here is derived from an EMBL/GenBank/DDBJ whole genome shotgun (WGS) entry which is preliminary data.</text>
</comment>
<dbReference type="PRINTS" id="PR00502">
    <property type="entry name" value="NUDIXFAMILY"/>
</dbReference>
<dbReference type="AlphaFoldDB" id="A0A1F5PIU1"/>
<proteinExistence type="predicted"/>
<dbReference type="InterPro" id="IPR020476">
    <property type="entry name" value="Nudix_hydrolase"/>
</dbReference>
<dbReference type="GO" id="GO:0016787">
    <property type="term" value="F:hydrolase activity"/>
    <property type="evidence" value="ECO:0007669"/>
    <property type="project" value="UniProtKB-KW"/>
</dbReference>
<reference evidence="3 4" key="1">
    <citation type="journal article" date="2016" name="Nat. Commun.">
        <title>Thousands of microbial genomes shed light on interconnected biogeochemical processes in an aquifer system.</title>
        <authorList>
            <person name="Anantharaman K."/>
            <person name="Brown C.T."/>
            <person name="Hug L.A."/>
            <person name="Sharon I."/>
            <person name="Castelle C.J."/>
            <person name="Probst A.J."/>
            <person name="Thomas B.C."/>
            <person name="Singh A."/>
            <person name="Wilkins M.J."/>
            <person name="Karaoz U."/>
            <person name="Brodie E.L."/>
            <person name="Williams K.H."/>
            <person name="Hubbard S.S."/>
            <person name="Banfield J.F."/>
        </authorList>
    </citation>
    <scope>NUCLEOTIDE SEQUENCE [LARGE SCALE GENOMIC DNA]</scope>
</reference>
<dbReference type="PANTHER" id="PTHR43736">
    <property type="entry name" value="ADP-RIBOSE PYROPHOSPHATASE"/>
    <property type="match status" value="1"/>
</dbReference>
<dbReference type="Proteomes" id="UP000177682">
    <property type="component" value="Unassembled WGS sequence"/>
</dbReference>
<feature type="domain" description="Nudix hydrolase" evidence="2">
    <location>
        <begin position="6"/>
        <end position="129"/>
    </location>
</feature>
<sequence>MPEQDTFQVAVKGLNFNLDGKVLMIKDDQGEWDLPGGRINHGENLPQALERECDEELGVKPRIIDSKIIVWSGQNTDGAWRVDICYQIEFADTNFKLSSENVEHGYFNGEEARKLKISSHLNGLKEIFP</sequence>
<dbReference type="EMBL" id="MFEY01000008">
    <property type="protein sequence ID" value="OGE89777.1"/>
    <property type="molecule type" value="Genomic_DNA"/>
</dbReference>
<dbReference type="Pfam" id="PF00293">
    <property type="entry name" value="NUDIX"/>
    <property type="match status" value="1"/>
</dbReference>
<name>A0A1F5PIU1_9BACT</name>
<dbReference type="PANTHER" id="PTHR43736:SF1">
    <property type="entry name" value="DIHYDRONEOPTERIN TRIPHOSPHATE DIPHOSPHATASE"/>
    <property type="match status" value="1"/>
</dbReference>
<dbReference type="PROSITE" id="PS51462">
    <property type="entry name" value="NUDIX"/>
    <property type="match status" value="1"/>
</dbReference>
<accession>A0A1F5PIU1</accession>
<dbReference type="InterPro" id="IPR000086">
    <property type="entry name" value="NUDIX_hydrolase_dom"/>
</dbReference>